<gene>
    <name evidence="1" type="ORF">NCTC4670_01344</name>
</gene>
<evidence type="ECO:0000313" key="1">
    <source>
        <dbReference type="EMBL" id="SUN50357.1"/>
    </source>
</evidence>
<evidence type="ECO:0000313" key="2">
    <source>
        <dbReference type="Proteomes" id="UP000254797"/>
    </source>
</evidence>
<accession>A0A380JVJ5</accession>
<dbReference type="RefSeq" id="WP_115246287.1">
    <property type="nucleotide sequence ID" value="NZ_UHFG01000004.1"/>
</dbReference>
<dbReference type="AlphaFoldDB" id="A0A380JVJ5"/>
<organism evidence="1 2">
    <name type="scientific">Streptococcus dysgalactiae subsp. dysgalactiae</name>
    <dbReference type="NCBI Taxonomy" id="99822"/>
    <lineage>
        <taxon>Bacteria</taxon>
        <taxon>Bacillati</taxon>
        <taxon>Bacillota</taxon>
        <taxon>Bacilli</taxon>
        <taxon>Lactobacillales</taxon>
        <taxon>Streptococcaceae</taxon>
        <taxon>Streptococcus</taxon>
    </lineage>
</organism>
<sequence>MLNNLFIEKKGIMMSRKGVQEYDVTNVSERSIKIIKKAMYDEGTGFKPIYFYGIAICEGTREFYRPTYPFVRSEEDLDSLKDFINLYETDLLTFYTHGHNYDFGCFIYGIGNDGKDKFRDKWFKEGVIFY</sequence>
<reference evidence="1 2" key="1">
    <citation type="submission" date="2018-06" db="EMBL/GenBank/DDBJ databases">
        <authorList>
            <consortium name="Pathogen Informatics"/>
            <person name="Doyle S."/>
        </authorList>
    </citation>
    <scope>NUCLEOTIDE SEQUENCE [LARGE SCALE GENOMIC DNA]</scope>
    <source>
        <strain evidence="1 2">NCTC4670</strain>
    </source>
</reference>
<name>A0A380JVJ5_STRDY</name>
<protein>
    <submittedName>
        <fullName evidence="1">Hypothetical cytosolic protein</fullName>
    </submittedName>
</protein>
<proteinExistence type="predicted"/>
<dbReference type="EMBL" id="UHFG01000004">
    <property type="protein sequence ID" value="SUN50357.1"/>
    <property type="molecule type" value="Genomic_DNA"/>
</dbReference>
<dbReference type="Proteomes" id="UP000254797">
    <property type="component" value="Unassembled WGS sequence"/>
</dbReference>